<dbReference type="InterPro" id="IPR013924">
    <property type="entry name" value="RNase_H2_suC"/>
</dbReference>
<dbReference type="GO" id="GO:0006401">
    <property type="term" value="P:RNA catabolic process"/>
    <property type="evidence" value="ECO:0007669"/>
    <property type="project" value="InterPro"/>
</dbReference>
<dbReference type="CDD" id="cd09271">
    <property type="entry name" value="RNase_H2-C"/>
    <property type="match status" value="1"/>
</dbReference>
<sequence length="155" mass="17694">MLAIRKSKKNEGKCIPNVLPCRINRNGHVNVSRRYWNPTKATDGKTIAYFRGRKLHGKQLKMPDGYRGVVLSSSDAILPQKDPARAEAREDDDEEEPEVKIMEEQGVFEEIMVWGHEAVMDEFDPYVRGLEEWIGFAEQIHSCDADDTTASKETK</sequence>
<dbReference type="Gene3D" id="2.40.128.680">
    <property type="match status" value="1"/>
</dbReference>
<dbReference type="PANTHER" id="PTHR47204">
    <property type="entry name" value="OS02G0168900 PROTEIN"/>
    <property type="match status" value="1"/>
</dbReference>
<proteinExistence type="predicted"/>
<gene>
    <name evidence="2" type="ORF">D0Z07_0644</name>
</gene>
<evidence type="ECO:0000313" key="2">
    <source>
        <dbReference type="EMBL" id="KAG0652804.1"/>
    </source>
</evidence>
<dbReference type="GO" id="GO:0032299">
    <property type="term" value="C:ribonuclease H2 complex"/>
    <property type="evidence" value="ECO:0007669"/>
    <property type="project" value="InterPro"/>
</dbReference>
<protein>
    <submittedName>
        <fullName evidence="2">Uncharacterized protein</fullName>
    </submittedName>
</protein>
<feature type="region of interest" description="Disordered" evidence="1">
    <location>
        <begin position="78"/>
        <end position="98"/>
    </location>
</feature>
<keyword evidence="3" id="KW-1185">Reference proteome</keyword>
<accession>A0A9P6VSK7</accession>
<dbReference type="Pfam" id="PF08615">
    <property type="entry name" value="RNase_H2_suC"/>
    <property type="match status" value="1"/>
</dbReference>
<evidence type="ECO:0000313" key="3">
    <source>
        <dbReference type="Proteomes" id="UP000785200"/>
    </source>
</evidence>
<name>A0A9P6VSK7_9HELO</name>
<dbReference type="Proteomes" id="UP000785200">
    <property type="component" value="Unassembled WGS sequence"/>
</dbReference>
<dbReference type="EMBL" id="VNKQ01000002">
    <property type="protein sequence ID" value="KAG0652804.1"/>
    <property type="molecule type" value="Genomic_DNA"/>
</dbReference>
<evidence type="ECO:0000256" key="1">
    <source>
        <dbReference type="SAM" id="MobiDB-lite"/>
    </source>
</evidence>
<reference evidence="2" key="1">
    <citation type="submission" date="2019-07" db="EMBL/GenBank/DDBJ databases">
        <title>Hyphodiscus hymeniophilus genome sequencing and assembly.</title>
        <authorList>
            <person name="Kramer G."/>
            <person name="Nodwell J."/>
        </authorList>
    </citation>
    <scope>NUCLEOTIDE SEQUENCE</scope>
    <source>
        <strain evidence="2">ATCC 34498</strain>
    </source>
</reference>
<comment type="caution">
    <text evidence="2">The sequence shown here is derived from an EMBL/GenBank/DDBJ whole genome shotgun (WGS) entry which is preliminary data.</text>
</comment>
<dbReference type="OrthoDB" id="6222486at2759"/>
<dbReference type="PANTHER" id="PTHR47204:SF1">
    <property type="entry name" value="RIBONUCLEASE H2 SUBUNIT C"/>
    <property type="match status" value="1"/>
</dbReference>
<dbReference type="AlphaFoldDB" id="A0A9P6VSK7"/>
<organism evidence="2 3">
    <name type="scientific">Hyphodiscus hymeniophilus</name>
    <dbReference type="NCBI Taxonomy" id="353542"/>
    <lineage>
        <taxon>Eukaryota</taxon>
        <taxon>Fungi</taxon>
        <taxon>Dikarya</taxon>
        <taxon>Ascomycota</taxon>
        <taxon>Pezizomycotina</taxon>
        <taxon>Leotiomycetes</taxon>
        <taxon>Helotiales</taxon>
        <taxon>Hyphodiscaceae</taxon>
        <taxon>Hyphodiscus</taxon>
    </lineage>
</organism>